<dbReference type="PANTHER" id="PTHR43283">
    <property type="entry name" value="BETA-LACTAMASE-RELATED"/>
    <property type="match status" value="1"/>
</dbReference>
<dbReference type="AlphaFoldDB" id="A0A3A9JJP1"/>
<evidence type="ECO:0000313" key="4">
    <source>
        <dbReference type="Proteomes" id="UP000274097"/>
    </source>
</evidence>
<dbReference type="InterPro" id="IPR012338">
    <property type="entry name" value="Beta-lactam/transpept-like"/>
</dbReference>
<dbReference type="EMBL" id="RFLX01000010">
    <property type="protein sequence ID" value="RMI20666.1"/>
    <property type="molecule type" value="Genomic_DNA"/>
</dbReference>
<feature type="domain" description="Beta-lactamase-related" evidence="1">
    <location>
        <begin position="28"/>
        <end position="399"/>
    </location>
</feature>
<dbReference type="RefSeq" id="WP_120638514.1">
    <property type="nucleotide sequence ID" value="NZ_RAQU01000061.1"/>
</dbReference>
<accession>A0A3A9JJP1</accession>
<dbReference type="InParanoid" id="A0A3A9JJP1"/>
<dbReference type="EMBL" id="RAQU01000061">
    <property type="protein sequence ID" value="RKK03976.1"/>
    <property type="molecule type" value="Genomic_DNA"/>
</dbReference>
<evidence type="ECO:0000313" key="3">
    <source>
        <dbReference type="EMBL" id="RMI20666.1"/>
    </source>
</evidence>
<dbReference type="OrthoDB" id="5705574at2"/>
<dbReference type="PANTHER" id="PTHR43283:SF3">
    <property type="entry name" value="BETA-LACTAMASE FAMILY PROTEIN (AFU_ORTHOLOGUE AFUA_5G07500)"/>
    <property type="match status" value="1"/>
</dbReference>
<proteinExistence type="predicted"/>
<dbReference type="Proteomes" id="UP000278036">
    <property type="component" value="Unassembled WGS sequence"/>
</dbReference>
<evidence type="ECO:0000313" key="5">
    <source>
        <dbReference type="Proteomes" id="UP000278036"/>
    </source>
</evidence>
<reference evidence="2 5" key="1">
    <citation type="submission" date="2018-09" db="EMBL/GenBank/DDBJ databases">
        <title>Roseomonas sp. nov., isolated from feces of Tibetan antelopes in the Qinghai-Tibet plateau, China.</title>
        <authorList>
            <person name="Tian Z."/>
        </authorList>
    </citation>
    <scope>NUCLEOTIDE SEQUENCE [LARGE SCALE GENOMIC DNA]</scope>
    <source>
        <strain evidence="3 4">Z23</strain>
        <strain evidence="2 5">Z24</strain>
    </source>
</reference>
<dbReference type="InterPro" id="IPR050789">
    <property type="entry name" value="Diverse_Enzym_Activities"/>
</dbReference>
<keyword evidence="4" id="KW-1185">Reference proteome</keyword>
<keyword evidence="2" id="KW-0378">Hydrolase</keyword>
<evidence type="ECO:0000313" key="2">
    <source>
        <dbReference type="EMBL" id="RKK03976.1"/>
    </source>
</evidence>
<dbReference type="FunCoup" id="A0A3A9JJP1">
    <property type="interactions" value="141"/>
</dbReference>
<dbReference type="SUPFAM" id="SSF56601">
    <property type="entry name" value="beta-lactamase/transpeptidase-like"/>
    <property type="match status" value="1"/>
</dbReference>
<dbReference type="GO" id="GO:0016787">
    <property type="term" value="F:hydrolase activity"/>
    <property type="evidence" value="ECO:0007669"/>
    <property type="project" value="UniProtKB-KW"/>
</dbReference>
<protein>
    <submittedName>
        <fullName evidence="2">Class A beta-lactamase-related serine hydrolase</fullName>
    </submittedName>
</protein>
<name>A0A3A9JJP1_9PROT</name>
<dbReference type="Pfam" id="PF00144">
    <property type="entry name" value="Beta-lactamase"/>
    <property type="match status" value="1"/>
</dbReference>
<dbReference type="Gene3D" id="3.40.710.10">
    <property type="entry name" value="DD-peptidase/beta-lactamase superfamily"/>
    <property type="match status" value="1"/>
</dbReference>
<dbReference type="InterPro" id="IPR001466">
    <property type="entry name" value="Beta-lactam-related"/>
</dbReference>
<dbReference type="Proteomes" id="UP000274097">
    <property type="component" value="Unassembled WGS sequence"/>
</dbReference>
<sequence length="408" mass="44772">MNDAFHAVKPDDVGLSGERLARVDAWREALIRDGKLAGATTLVMRRGQVAHLGCSGLADMERGVAMTPDSILRIYSMTKPLTSVAIMMLYEEGRFQLDDPVTRFLPCFRDMRVFTGGSRGSFESVPAERDITFRDLLTHTAGLTYGFMQSTLVDAMYREQGVDFQTSDRSLGEVVELAASLPLLAQPGRAWNYSIATDVLGHLVAVISGQDFGDFMRQRIIAPLGMADTDFHVPEHKLPRFAACYARGQDGRPVLIDDPREGRFSAPRAICSGGGGLVSTVWDYARFCRFLLNKGELEGVRLLGRKTVELMMSNHLDGDMAAMGQARFSESTYTGIGFGLGFSVMLDPARAQILGTPGECAWGGAASTAFWVDPVEDMAVILLTQLMPSSTYPLRRELRVLTYQAITD</sequence>
<comment type="caution">
    <text evidence="2">The sequence shown here is derived from an EMBL/GenBank/DDBJ whole genome shotgun (WGS) entry which is preliminary data.</text>
</comment>
<organism evidence="2 5">
    <name type="scientific">Teichococcus wenyumeiae</name>
    <dbReference type="NCBI Taxonomy" id="2478470"/>
    <lineage>
        <taxon>Bacteria</taxon>
        <taxon>Pseudomonadati</taxon>
        <taxon>Pseudomonadota</taxon>
        <taxon>Alphaproteobacteria</taxon>
        <taxon>Acetobacterales</taxon>
        <taxon>Roseomonadaceae</taxon>
        <taxon>Roseomonas</taxon>
    </lineage>
</organism>
<evidence type="ECO:0000259" key="1">
    <source>
        <dbReference type="Pfam" id="PF00144"/>
    </source>
</evidence>
<gene>
    <name evidence="2" type="ORF">D6Z83_11830</name>
    <name evidence="3" type="ORF">EBE87_14460</name>
</gene>